<name>A0A0V1FJZ4_TRIPS</name>
<keyword evidence="3" id="KW-1185">Reference proteome</keyword>
<comment type="caution">
    <text evidence="2">The sequence shown here is derived from an EMBL/GenBank/DDBJ whole genome shotgun (WGS) entry which is preliminary data.</text>
</comment>
<feature type="transmembrane region" description="Helical" evidence="1">
    <location>
        <begin position="97"/>
        <end position="116"/>
    </location>
</feature>
<accession>A0A0V1FJZ4</accession>
<keyword evidence="1" id="KW-0812">Transmembrane</keyword>
<keyword evidence="1" id="KW-0472">Membrane</keyword>
<proteinExistence type="predicted"/>
<protein>
    <submittedName>
        <fullName evidence="2">Uncharacterized protein</fullName>
    </submittedName>
</protein>
<evidence type="ECO:0000313" key="2">
    <source>
        <dbReference type="EMBL" id="KRY86400.1"/>
    </source>
</evidence>
<gene>
    <name evidence="2" type="ORF">T4D_10614</name>
</gene>
<dbReference type="AlphaFoldDB" id="A0A0V1FJZ4"/>
<evidence type="ECO:0000256" key="1">
    <source>
        <dbReference type="SAM" id="Phobius"/>
    </source>
</evidence>
<keyword evidence="1" id="KW-1133">Transmembrane helix</keyword>
<reference evidence="2 3" key="1">
    <citation type="submission" date="2015-01" db="EMBL/GenBank/DDBJ databases">
        <title>Evolution of Trichinella species and genotypes.</title>
        <authorList>
            <person name="Korhonen P.K."/>
            <person name="Edoardo P."/>
            <person name="Giuseppe L.R."/>
            <person name="Gasser R.B."/>
        </authorList>
    </citation>
    <scope>NUCLEOTIDE SEQUENCE [LARGE SCALE GENOMIC DNA]</scope>
    <source>
        <strain evidence="2">ISS470</strain>
    </source>
</reference>
<dbReference type="Proteomes" id="UP000054995">
    <property type="component" value="Unassembled WGS sequence"/>
</dbReference>
<evidence type="ECO:0000313" key="3">
    <source>
        <dbReference type="Proteomes" id="UP000054995"/>
    </source>
</evidence>
<organism evidence="2 3">
    <name type="scientific">Trichinella pseudospiralis</name>
    <name type="common">Parasitic roundworm</name>
    <dbReference type="NCBI Taxonomy" id="6337"/>
    <lineage>
        <taxon>Eukaryota</taxon>
        <taxon>Metazoa</taxon>
        <taxon>Ecdysozoa</taxon>
        <taxon>Nematoda</taxon>
        <taxon>Enoplea</taxon>
        <taxon>Dorylaimia</taxon>
        <taxon>Trichinellida</taxon>
        <taxon>Trichinellidae</taxon>
        <taxon>Trichinella</taxon>
    </lineage>
</organism>
<sequence>MPPAIMKHVQLCICMAAGWPQTARNVFCDKLGFHGQLIITFGGKNRPKTASSVDLFSCRGDAPFAFSYEPIPHSSLAGGGYDQVQVRDRLFENCCRVIFVVVGVKIFSIAVVFRYFEVTQQSRRNYALDKLRQESKW</sequence>
<dbReference type="EMBL" id="JYDT01000072">
    <property type="protein sequence ID" value="KRY86400.1"/>
    <property type="molecule type" value="Genomic_DNA"/>
</dbReference>